<feature type="domain" description="Helicase C-terminal" evidence="5">
    <location>
        <begin position="298"/>
        <end position="444"/>
    </location>
</feature>
<dbReference type="GO" id="GO:0004386">
    <property type="term" value="F:helicase activity"/>
    <property type="evidence" value="ECO:0007669"/>
    <property type="project" value="UniProtKB-KW"/>
</dbReference>
<evidence type="ECO:0000256" key="2">
    <source>
        <dbReference type="ARBA" id="ARBA00022840"/>
    </source>
</evidence>
<keyword evidence="6" id="KW-0347">Helicase</keyword>
<comment type="caution">
    <text evidence="6">The sequence shown here is derived from an EMBL/GenBank/DDBJ whole genome shotgun (WGS) entry which is preliminary data.</text>
</comment>
<dbReference type="Pfam" id="PF00271">
    <property type="entry name" value="Helicase_C"/>
    <property type="match status" value="1"/>
</dbReference>
<dbReference type="SMART" id="SM00490">
    <property type="entry name" value="HELICc"/>
    <property type="match status" value="1"/>
</dbReference>
<evidence type="ECO:0000256" key="3">
    <source>
        <dbReference type="ARBA" id="ARBA00023125"/>
    </source>
</evidence>
<feature type="domain" description="Helicase ATP-binding" evidence="4">
    <location>
        <begin position="114"/>
        <end position="266"/>
    </location>
</feature>
<dbReference type="PROSITE" id="PS51194">
    <property type="entry name" value="HELICASE_CTER"/>
    <property type="match status" value="1"/>
</dbReference>
<dbReference type="CDD" id="cd17925">
    <property type="entry name" value="DEXDc_ComFA"/>
    <property type="match status" value="1"/>
</dbReference>
<keyword evidence="3" id="KW-0238">DNA-binding</keyword>
<evidence type="ECO:0000259" key="4">
    <source>
        <dbReference type="PROSITE" id="PS51192"/>
    </source>
</evidence>
<evidence type="ECO:0000259" key="5">
    <source>
        <dbReference type="PROSITE" id="PS51194"/>
    </source>
</evidence>
<evidence type="ECO:0000313" key="7">
    <source>
        <dbReference type="Proteomes" id="UP001218246"/>
    </source>
</evidence>
<dbReference type="InterPro" id="IPR001650">
    <property type="entry name" value="Helicase_C-like"/>
</dbReference>
<accession>A0ABT6H8T1</accession>
<keyword evidence="1" id="KW-0547">Nucleotide-binding</keyword>
<dbReference type="InterPro" id="IPR014001">
    <property type="entry name" value="Helicase_ATP-bd"/>
</dbReference>
<gene>
    <name evidence="6" type="ORF">P6P90_14715</name>
</gene>
<dbReference type="Pfam" id="PF04851">
    <property type="entry name" value="ResIII"/>
    <property type="match status" value="1"/>
</dbReference>
<keyword evidence="2" id="KW-0067">ATP-binding</keyword>
<proteinExistence type="predicted"/>
<dbReference type="SUPFAM" id="SSF52540">
    <property type="entry name" value="P-loop containing nucleoside triphosphate hydrolases"/>
    <property type="match status" value="1"/>
</dbReference>
<dbReference type="Gene3D" id="3.40.50.300">
    <property type="entry name" value="P-loop containing nucleotide triphosphate hydrolases"/>
    <property type="match status" value="2"/>
</dbReference>
<dbReference type="InterPro" id="IPR027417">
    <property type="entry name" value="P-loop_NTPase"/>
</dbReference>
<dbReference type="InterPro" id="IPR006935">
    <property type="entry name" value="Helicase/UvrB_N"/>
</dbReference>
<organism evidence="6 7">
    <name type="scientific">Ectobacillus antri</name>
    <dbReference type="NCBI Taxonomy" id="2486280"/>
    <lineage>
        <taxon>Bacteria</taxon>
        <taxon>Bacillati</taxon>
        <taxon>Bacillota</taxon>
        <taxon>Bacilli</taxon>
        <taxon>Bacillales</taxon>
        <taxon>Bacillaceae</taxon>
        <taxon>Ectobacillus</taxon>
    </lineage>
</organism>
<sequence length="444" mass="50002">MEDYCVLQGRRLLLSEVDIPLNNERVRYEPALIPKGKSYLCKRCGNDTPYLFAQTPCVHCGTCVYCRKCIMMGRVQSCSTLVSMHPEPLPIQNKPLSWNGTLSIGQKQASDAIVRAVIEKKEHLIWAVCGAGKTEMLFAGIETALQRGERVCIAAPRTDVVLELHPRLQQVFPHIDVIALYGNSPDRHRNVPLVIATTHQLLRYYRAFDILIIDEVDAFPYTVDKTLRYAAEQARKQQAALIHLTATPSKLWKREIKQGKRSATIISSRYHRQPLPLPMFVWSGNWKAHIKKGRLPAAVQNWIRTHVESKRPVFLFVSKVSYVQPLVACLKQFYPSTEGVHAEDPDRKQKVAAFRKGMLSVLVTTTILERGVTVANLQVAVLGAEEPIFTESALVQIAGRVGRNASFPTGDVVLFHFGKTKAMVAARRHIQSMNRAARRKDHLS</sequence>
<dbReference type="PANTHER" id="PTHR30580">
    <property type="entry name" value="PRIMOSOMAL PROTEIN N"/>
    <property type="match status" value="1"/>
</dbReference>
<protein>
    <submittedName>
        <fullName evidence="6">DEAD/DEAH box helicase</fullName>
    </submittedName>
</protein>
<reference evidence="6 7" key="1">
    <citation type="submission" date="2023-04" db="EMBL/GenBank/DDBJ databases">
        <title>Ectobacillus antri isolated from activated sludge.</title>
        <authorList>
            <person name="Yan P."/>
            <person name="Liu X."/>
        </authorList>
    </citation>
    <scope>NUCLEOTIDE SEQUENCE [LARGE SCALE GENOMIC DNA]</scope>
    <source>
        <strain evidence="6 7">C18H</strain>
    </source>
</reference>
<dbReference type="Proteomes" id="UP001218246">
    <property type="component" value="Unassembled WGS sequence"/>
</dbReference>
<dbReference type="RefSeq" id="WP_278018210.1">
    <property type="nucleotide sequence ID" value="NZ_JARRRY010000006.1"/>
</dbReference>
<evidence type="ECO:0000313" key="6">
    <source>
        <dbReference type="EMBL" id="MDG5755193.1"/>
    </source>
</evidence>
<keyword evidence="7" id="KW-1185">Reference proteome</keyword>
<dbReference type="EMBL" id="JARULN010000021">
    <property type="protein sequence ID" value="MDG5755193.1"/>
    <property type="molecule type" value="Genomic_DNA"/>
</dbReference>
<evidence type="ECO:0000256" key="1">
    <source>
        <dbReference type="ARBA" id="ARBA00022741"/>
    </source>
</evidence>
<dbReference type="SMART" id="SM00487">
    <property type="entry name" value="DEXDc"/>
    <property type="match status" value="1"/>
</dbReference>
<dbReference type="PROSITE" id="PS51192">
    <property type="entry name" value="HELICASE_ATP_BIND_1"/>
    <property type="match status" value="1"/>
</dbReference>
<keyword evidence="6" id="KW-0378">Hydrolase</keyword>
<name>A0ABT6H8T1_9BACI</name>
<dbReference type="PANTHER" id="PTHR30580:SF1">
    <property type="entry name" value="COMF OPERON PROTEIN 1"/>
    <property type="match status" value="1"/>
</dbReference>